<dbReference type="InterPro" id="IPR027039">
    <property type="entry name" value="Crtac1"/>
</dbReference>
<organism evidence="3 4">
    <name type="scientific">Gangjinia marincola</name>
    <dbReference type="NCBI Taxonomy" id="578463"/>
    <lineage>
        <taxon>Bacteria</taxon>
        <taxon>Pseudomonadati</taxon>
        <taxon>Bacteroidota</taxon>
        <taxon>Flavobacteriia</taxon>
        <taxon>Flavobacteriales</taxon>
        <taxon>Flavobacteriaceae</taxon>
        <taxon>Gangjinia</taxon>
    </lineage>
</organism>
<dbReference type="RefSeq" id="WP_343767019.1">
    <property type="nucleotide sequence ID" value="NZ_BAAAFG010000015.1"/>
</dbReference>
<protein>
    <submittedName>
        <fullName evidence="3">VCBS repeat-containing protein</fullName>
    </submittedName>
</protein>
<gene>
    <name evidence="3" type="ORF">GCM10009117_20280</name>
</gene>
<dbReference type="EMBL" id="BAAAFG010000015">
    <property type="protein sequence ID" value="GAA0872881.1"/>
    <property type="molecule type" value="Genomic_DNA"/>
</dbReference>
<reference evidence="3 4" key="1">
    <citation type="journal article" date="2019" name="Int. J. Syst. Evol. Microbiol.">
        <title>The Global Catalogue of Microorganisms (GCM) 10K type strain sequencing project: providing services to taxonomists for standard genome sequencing and annotation.</title>
        <authorList>
            <consortium name="The Broad Institute Genomics Platform"/>
            <consortium name="The Broad Institute Genome Sequencing Center for Infectious Disease"/>
            <person name="Wu L."/>
            <person name="Ma J."/>
        </authorList>
    </citation>
    <scope>NUCLEOTIDE SEQUENCE [LARGE SCALE GENOMIC DNA]</scope>
    <source>
        <strain evidence="3 4">JCM 16082</strain>
    </source>
</reference>
<evidence type="ECO:0000313" key="3">
    <source>
        <dbReference type="EMBL" id="GAA0872881.1"/>
    </source>
</evidence>
<dbReference type="Pfam" id="PF07593">
    <property type="entry name" value="UnbV_ASPIC"/>
    <property type="match status" value="1"/>
</dbReference>
<dbReference type="PANTHER" id="PTHR16026">
    <property type="entry name" value="CARTILAGE ACIDIC PROTEIN 1"/>
    <property type="match status" value="1"/>
</dbReference>
<dbReference type="Pfam" id="PF13517">
    <property type="entry name" value="FG-GAP_3"/>
    <property type="match status" value="5"/>
</dbReference>
<feature type="domain" description="ASPIC/UnbV" evidence="2">
    <location>
        <begin position="537"/>
        <end position="604"/>
    </location>
</feature>
<proteinExistence type="predicted"/>
<dbReference type="PANTHER" id="PTHR16026:SF0">
    <property type="entry name" value="CARTILAGE ACIDIC PROTEIN 1"/>
    <property type="match status" value="1"/>
</dbReference>
<accession>A0ABN1MI62</accession>
<dbReference type="Proteomes" id="UP001500507">
    <property type="component" value="Unassembled WGS sequence"/>
</dbReference>
<dbReference type="InterPro" id="IPR028994">
    <property type="entry name" value="Integrin_alpha_N"/>
</dbReference>
<evidence type="ECO:0000259" key="2">
    <source>
        <dbReference type="Pfam" id="PF07593"/>
    </source>
</evidence>
<evidence type="ECO:0000256" key="1">
    <source>
        <dbReference type="ARBA" id="ARBA00022729"/>
    </source>
</evidence>
<comment type="caution">
    <text evidence="3">The sequence shown here is derived from an EMBL/GenBank/DDBJ whole genome shotgun (WGS) entry which is preliminary data.</text>
</comment>
<sequence>MKKIFNLFAIILLIGCTLSCSTKKSKDKAQSITLFELLSPKETGIDFFNEIKNQKDFNIFKYRNFYNGGGVALGDINNDGLVDIYMTANMNENKLYLNQGNFTFKDISKEAGVTGNKPWSTGVTMADVNADGLLDIYVSNAGNMKGDNHNNDLYINNGDLTFSEKAQEYNLAETGFSTHASFFDYDRDGDLDVYVLNNSNVPVQGLGFAHQREVRAQDWDIPKAFKGVGDMLLRNDNGYFTDVSEEAGIYGSLIGFGLGVMISDINQDLYPDIYVSNDFYERDYLYINNQDGTFTENITAQTAHLSLSAMGVDIADVNGDGLSDIFITDMLPEPEERVKSVMEFEGVKIFDIKREKDFFQQYIQNTLQINNGNQTFSETAYFSGVSATDWSWSGLLFDMDNDGHRDIYITNGINHDLTDLDFVDFFANDIIQKMALTGKKAAIDSIIEKMPSTPIPNYAYQNKGDLTFEDKAEAWGLGKPSFSNGAAYGDLDNDGDLDLVVNNVNMPSFIYRNNTDVLTKHHYLGLSFKGDSLNPFGIGTKVLAYAKDALFVQELVPSRGFQSSVDYTITLGLGEHAKLDSLRVIWPDASTQVLNDVSIDQRLTLHKKNAIDQYVVQKNIPTPLLSEIENADFLSHTENSYSDFDIEGLLHMKTSQEGPALAIGDLNQDGLDDIFMGAAEGQSAAIYLQKNNFSFKQLTTSGFEQNAFTEDVTATIEDLNNDGLNDLIIGTGSNNVNQQQHDAILLYQNKGNNRFEIKPLPIIKNSTNISSIQAIDYDNDGDQDLMVFSRSLVGIYGISPNHYLLENTGNFTFKNVTKEKADVLKNSGMVTATTKLSKNRFVVVEEWGTPKQYVFENNQLKLEKTNLSDLYGFWNAVHAVDIDQDGDQDLVLGNQGRNLHYKPSKDDVMKLWINDFDGNGSIEQIMTLSQDGKDMPIHQKKELTGQLVSLKRKNLKASDYAKRSIQDLFPSTVLQKSIVKKVNFTSSIVVINNEDNSFEIIELPPRAQLSCINAISSRDINNDGFADLILGGNNHEFKPQYSRLDASLGEVLINREGKTFEWQSPTISGVSIKGEIQAIDQLKTKAGDTIFIFGINDQRPQLYQIN</sequence>
<dbReference type="InterPro" id="IPR011519">
    <property type="entry name" value="UnbV_ASPIC"/>
</dbReference>
<keyword evidence="4" id="KW-1185">Reference proteome</keyword>
<evidence type="ECO:0000313" key="4">
    <source>
        <dbReference type="Proteomes" id="UP001500507"/>
    </source>
</evidence>
<keyword evidence="1" id="KW-0732">Signal</keyword>
<dbReference type="Gene3D" id="2.130.10.130">
    <property type="entry name" value="Integrin alpha, N-terminal"/>
    <property type="match status" value="3"/>
</dbReference>
<dbReference type="Pfam" id="PF01839">
    <property type="entry name" value="FG-GAP"/>
    <property type="match status" value="1"/>
</dbReference>
<dbReference type="PROSITE" id="PS51257">
    <property type="entry name" value="PROKAR_LIPOPROTEIN"/>
    <property type="match status" value="1"/>
</dbReference>
<name>A0ABN1MI62_9FLAO</name>
<dbReference type="SUPFAM" id="SSF69318">
    <property type="entry name" value="Integrin alpha N-terminal domain"/>
    <property type="match status" value="2"/>
</dbReference>
<dbReference type="InterPro" id="IPR013517">
    <property type="entry name" value="FG-GAP"/>
</dbReference>